<feature type="transmembrane region" description="Helical" evidence="6">
    <location>
        <begin position="115"/>
        <end position="134"/>
    </location>
</feature>
<evidence type="ECO:0000256" key="4">
    <source>
        <dbReference type="ARBA" id="ARBA00023136"/>
    </source>
</evidence>
<feature type="transmembrane region" description="Helical" evidence="6">
    <location>
        <begin position="285"/>
        <end position="312"/>
    </location>
</feature>
<feature type="domain" description="Major facilitator superfamily (MFS) profile" evidence="7">
    <location>
        <begin position="51"/>
        <end position="547"/>
    </location>
</feature>
<keyword evidence="4 6" id="KW-0472">Membrane</keyword>
<feature type="transmembrane region" description="Helical" evidence="6">
    <location>
        <begin position="49"/>
        <end position="73"/>
    </location>
</feature>
<dbReference type="InterPro" id="IPR011701">
    <property type="entry name" value="MFS"/>
</dbReference>
<dbReference type="Gene3D" id="1.20.1720.10">
    <property type="entry name" value="Multidrug resistance protein D"/>
    <property type="match status" value="1"/>
</dbReference>
<evidence type="ECO:0000256" key="1">
    <source>
        <dbReference type="ARBA" id="ARBA00004141"/>
    </source>
</evidence>
<organism evidence="8 9">
    <name type="scientific">Lophiotrema nucula</name>
    <dbReference type="NCBI Taxonomy" id="690887"/>
    <lineage>
        <taxon>Eukaryota</taxon>
        <taxon>Fungi</taxon>
        <taxon>Dikarya</taxon>
        <taxon>Ascomycota</taxon>
        <taxon>Pezizomycotina</taxon>
        <taxon>Dothideomycetes</taxon>
        <taxon>Pleosporomycetidae</taxon>
        <taxon>Pleosporales</taxon>
        <taxon>Lophiotremataceae</taxon>
        <taxon>Lophiotrema</taxon>
    </lineage>
</organism>
<dbReference type="PROSITE" id="PS50850">
    <property type="entry name" value="MFS"/>
    <property type="match status" value="1"/>
</dbReference>
<feature type="region of interest" description="Disordered" evidence="5">
    <location>
        <begin position="1"/>
        <end position="25"/>
    </location>
</feature>
<dbReference type="SUPFAM" id="SSF103473">
    <property type="entry name" value="MFS general substrate transporter"/>
    <property type="match status" value="1"/>
</dbReference>
<comment type="subcellular location">
    <subcellularLocation>
        <location evidence="1">Membrane</location>
        <topology evidence="1">Multi-pass membrane protein</topology>
    </subcellularLocation>
</comment>
<evidence type="ECO:0000256" key="6">
    <source>
        <dbReference type="SAM" id="Phobius"/>
    </source>
</evidence>
<keyword evidence="2 6" id="KW-0812">Transmembrane</keyword>
<dbReference type="AlphaFoldDB" id="A0A6A5YMP6"/>
<dbReference type="OrthoDB" id="6770063at2759"/>
<dbReference type="GO" id="GO:0022857">
    <property type="term" value="F:transmembrane transporter activity"/>
    <property type="evidence" value="ECO:0007669"/>
    <property type="project" value="InterPro"/>
</dbReference>
<gene>
    <name evidence="8" type="ORF">BDV96DRAFT_616515</name>
</gene>
<reference evidence="8" key="1">
    <citation type="journal article" date="2020" name="Stud. Mycol.">
        <title>101 Dothideomycetes genomes: a test case for predicting lifestyles and emergence of pathogens.</title>
        <authorList>
            <person name="Haridas S."/>
            <person name="Albert R."/>
            <person name="Binder M."/>
            <person name="Bloem J."/>
            <person name="Labutti K."/>
            <person name="Salamov A."/>
            <person name="Andreopoulos B."/>
            <person name="Baker S."/>
            <person name="Barry K."/>
            <person name="Bills G."/>
            <person name="Bluhm B."/>
            <person name="Cannon C."/>
            <person name="Castanera R."/>
            <person name="Culley D."/>
            <person name="Daum C."/>
            <person name="Ezra D."/>
            <person name="Gonzalez J."/>
            <person name="Henrissat B."/>
            <person name="Kuo A."/>
            <person name="Liang C."/>
            <person name="Lipzen A."/>
            <person name="Lutzoni F."/>
            <person name="Magnuson J."/>
            <person name="Mondo S."/>
            <person name="Nolan M."/>
            <person name="Ohm R."/>
            <person name="Pangilinan J."/>
            <person name="Park H.-J."/>
            <person name="Ramirez L."/>
            <person name="Alfaro M."/>
            <person name="Sun H."/>
            <person name="Tritt A."/>
            <person name="Yoshinaga Y."/>
            <person name="Zwiers L.-H."/>
            <person name="Turgeon B."/>
            <person name="Goodwin S."/>
            <person name="Spatafora J."/>
            <person name="Crous P."/>
            <person name="Grigoriev I."/>
        </authorList>
    </citation>
    <scope>NUCLEOTIDE SEQUENCE</scope>
    <source>
        <strain evidence="8">CBS 627.86</strain>
    </source>
</reference>
<sequence length="580" mass="63114">MATLREMNEFEAERSDNTNTVTGSSLPHLHRQELDHNIERRHKAKYRRLRLVTGVLIPYALVTLDTTITATALSYIAADFKTSEISWVISAFNLTSASLIPIWGQVADAVGRHNALAATLAIMAVGSALCTSAPTSAFGMLIFGRSIQGIAVAGINVICRVIVNDAATLDDSAKNNIFVTIVTGVLYACGPVIGGQMTEKSWRWCFAIHIPLSLLGIAAVRLFVRPFVTDQLRRRHGSPLGTSNLRSALSAIDLGGQTLFLSAMTLLALALTWGGSSYPWKSARVLSTLVGGVSLTFVFILWEYMLAPGHLLSRKLPRQQPMVPWSLMKDRNFTFLLYVNFASGAAMIPPLYFVNIYFSLMENIAPSKAGTNLLYYIPGLGVGVYMAITMTQCWPRQTFSPLLLGSILEATGATVLTWAISRRRTGVIFGMMGLTGAGTGLHFFPVLLHGVGFFPSRVTSVISMIAFVLPTGSMVAITLMGTVFNSNINLPSGMIAGKSQSNVYNNTEEQHSVQENTERAISLAFMSIVPILWLSAVAAMFLGNIPINKKEDSEMERVASSPFPGYHLLMAAWQRSKDST</sequence>
<dbReference type="InterPro" id="IPR036259">
    <property type="entry name" value="MFS_trans_sf"/>
</dbReference>
<evidence type="ECO:0000313" key="8">
    <source>
        <dbReference type="EMBL" id="KAF2108260.1"/>
    </source>
</evidence>
<feature type="transmembrane region" description="Helical" evidence="6">
    <location>
        <begin position="333"/>
        <end position="353"/>
    </location>
</feature>
<feature type="transmembrane region" description="Helical" evidence="6">
    <location>
        <begin position="460"/>
        <end position="484"/>
    </location>
</feature>
<keyword evidence="9" id="KW-1185">Reference proteome</keyword>
<feature type="transmembrane region" description="Helical" evidence="6">
    <location>
        <begin position="85"/>
        <end position="103"/>
    </location>
</feature>
<dbReference type="Pfam" id="PF07690">
    <property type="entry name" value="MFS_1"/>
    <property type="match status" value="1"/>
</dbReference>
<feature type="transmembrane region" description="Helical" evidence="6">
    <location>
        <begin position="206"/>
        <end position="224"/>
    </location>
</feature>
<accession>A0A6A5YMP6</accession>
<evidence type="ECO:0000259" key="7">
    <source>
        <dbReference type="PROSITE" id="PS50850"/>
    </source>
</evidence>
<evidence type="ECO:0000256" key="2">
    <source>
        <dbReference type="ARBA" id="ARBA00022692"/>
    </source>
</evidence>
<evidence type="ECO:0000313" key="9">
    <source>
        <dbReference type="Proteomes" id="UP000799770"/>
    </source>
</evidence>
<feature type="transmembrane region" description="Helical" evidence="6">
    <location>
        <begin position="373"/>
        <end position="390"/>
    </location>
</feature>
<proteinExistence type="predicted"/>
<feature type="transmembrane region" description="Helical" evidence="6">
    <location>
        <begin position="175"/>
        <end position="194"/>
    </location>
</feature>
<dbReference type="EMBL" id="ML977349">
    <property type="protein sequence ID" value="KAF2108260.1"/>
    <property type="molecule type" value="Genomic_DNA"/>
</dbReference>
<dbReference type="GO" id="GO:0005886">
    <property type="term" value="C:plasma membrane"/>
    <property type="evidence" value="ECO:0007669"/>
    <property type="project" value="TreeGrafter"/>
</dbReference>
<keyword evidence="3 6" id="KW-1133">Transmembrane helix</keyword>
<feature type="transmembrane region" description="Helical" evidence="6">
    <location>
        <begin position="140"/>
        <end position="163"/>
    </location>
</feature>
<name>A0A6A5YMP6_9PLEO</name>
<feature type="transmembrane region" description="Helical" evidence="6">
    <location>
        <begin position="520"/>
        <end position="542"/>
    </location>
</feature>
<dbReference type="InterPro" id="IPR020846">
    <property type="entry name" value="MFS_dom"/>
</dbReference>
<evidence type="ECO:0000256" key="3">
    <source>
        <dbReference type="ARBA" id="ARBA00022989"/>
    </source>
</evidence>
<feature type="transmembrane region" description="Helical" evidence="6">
    <location>
        <begin position="427"/>
        <end position="448"/>
    </location>
</feature>
<feature type="compositionally biased region" description="Basic and acidic residues" evidence="5">
    <location>
        <begin position="1"/>
        <end position="16"/>
    </location>
</feature>
<evidence type="ECO:0000256" key="5">
    <source>
        <dbReference type="SAM" id="MobiDB-lite"/>
    </source>
</evidence>
<dbReference type="PANTHER" id="PTHR23501">
    <property type="entry name" value="MAJOR FACILITATOR SUPERFAMILY"/>
    <property type="match status" value="1"/>
</dbReference>
<dbReference type="Proteomes" id="UP000799770">
    <property type="component" value="Unassembled WGS sequence"/>
</dbReference>
<feature type="transmembrane region" description="Helical" evidence="6">
    <location>
        <begin position="402"/>
        <end position="421"/>
    </location>
</feature>
<dbReference type="PANTHER" id="PTHR23501:SF39">
    <property type="entry name" value="MULTIDRUG TRANSPORTER, PUTATIVE (AFU_ORTHOLOGUE AFUA_1G05010)-RELATED"/>
    <property type="match status" value="1"/>
</dbReference>
<protein>
    <submittedName>
        <fullName evidence="8">Major facilitator superfamily domain-containing protein</fullName>
    </submittedName>
</protein>